<reference evidence="8" key="1">
    <citation type="journal article" date="2019" name="Int. J. Syst. Evol. Microbiol.">
        <title>The Global Catalogue of Microorganisms (GCM) 10K type strain sequencing project: providing services to taxonomists for standard genome sequencing and annotation.</title>
        <authorList>
            <consortium name="The Broad Institute Genomics Platform"/>
            <consortium name="The Broad Institute Genome Sequencing Center for Infectious Disease"/>
            <person name="Wu L."/>
            <person name="Ma J."/>
        </authorList>
    </citation>
    <scope>NUCLEOTIDE SEQUENCE [LARGE SCALE GENOMIC DNA]</scope>
    <source>
        <strain evidence="8">JCM 14322</strain>
    </source>
</reference>
<feature type="transmembrane region" description="Helical" evidence="5">
    <location>
        <begin position="184"/>
        <end position="205"/>
    </location>
</feature>
<feature type="transmembrane region" description="Helical" evidence="5">
    <location>
        <begin position="256"/>
        <end position="276"/>
    </location>
</feature>
<keyword evidence="4 5" id="KW-0472">Membrane</keyword>
<dbReference type="PIRSF" id="PIRSF006060">
    <property type="entry name" value="AA_transporter"/>
    <property type="match status" value="1"/>
</dbReference>
<feature type="transmembrane region" description="Helical" evidence="5">
    <location>
        <begin position="73"/>
        <end position="92"/>
    </location>
</feature>
<dbReference type="PANTHER" id="PTHR42770">
    <property type="entry name" value="AMINO ACID TRANSPORTER-RELATED"/>
    <property type="match status" value="1"/>
</dbReference>
<feature type="transmembrane region" description="Helical" evidence="5">
    <location>
        <begin position="217"/>
        <end position="236"/>
    </location>
</feature>
<evidence type="ECO:0000313" key="8">
    <source>
        <dbReference type="Proteomes" id="UP001500002"/>
    </source>
</evidence>
<accession>A0ABP4YKP5</accession>
<keyword evidence="3 5" id="KW-1133">Transmembrane helix</keyword>
<comment type="caution">
    <text evidence="7">The sequence shown here is derived from an EMBL/GenBank/DDBJ whole genome shotgun (WGS) entry which is preliminary data.</text>
</comment>
<proteinExistence type="predicted"/>
<dbReference type="Pfam" id="PF00324">
    <property type="entry name" value="AA_permease"/>
    <property type="match status" value="1"/>
</dbReference>
<feature type="transmembrane region" description="Helical" evidence="5">
    <location>
        <begin position="41"/>
        <end position="61"/>
    </location>
</feature>
<name>A0ABP4YKP5_9MICO</name>
<feature type="transmembrane region" description="Helical" evidence="5">
    <location>
        <begin position="427"/>
        <end position="449"/>
    </location>
</feature>
<feature type="transmembrane region" description="Helical" evidence="5">
    <location>
        <begin position="361"/>
        <end position="381"/>
    </location>
</feature>
<evidence type="ECO:0000256" key="3">
    <source>
        <dbReference type="ARBA" id="ARBA00022989"/>
    </source>
</evidence>
<sequence length="495" mass="52624">MTTQREEVVPPNQLAYVPETGAVVTTEGGTKLVGRLHTYDLVLAALAFAGPLAATIGYISLLIGYGNGLGTPMMFLLVMGILLVFGLTYGAMTRHVDRPGAFYSYITAGLGRHVGLGSSFLILASYITIGIGFYGFAGLSMQEFVVRAGGPDIVWWVYALAFWALVGTLAYFRVDISAKVLGALLILEVIVVVVFDIVSFAGGATGISLEPFNPTEFFVGNVGFALAFAVALFTGFESTAIYREETVRPNKTIPRATIIVVLVIGLFYSITSWAFITGLGAETAVEQAAADPAGVFFVVASQYGGQILVDVASVLLISSVFAAHLAIQNVSTRYVYSLSIDGILPRALGVAHKRFGSPARASVTVSLTYLILTGALTIIGLTALEIYAWFAGLASFTLILAMVLVSISAVAYYFFGTGRNQRKTFSTTLAPILSVIGLGIVAVLVQLNFGDITGGDPLLNTVMIICSYVTFIVGIMVAEVLRRRSPAKYARIGRQ</sequence>
<feature type="transmembrane region" description="Helical" evidence="5">
    <location>
        <begin position="387"/>
        <end position="415"/>
    </location>
</feature>
<comment type="subcellular location">
    <subcellularLocation>
        <location evidence="1">Membrane</location>
        <topology evidence="1">Multi-pass membrane protein</topology>
    </subcellularLocation>
</comment>
<evidence type="ECO:0000259" key="6">
    <source>
        <dbReference type="Pfam" id="PF00324"/>
    </source>
</evidence>
<feature type="transmembrane region" description="Helical" evidence="5">
    <location>
        <begin position="113"/>
        <end position="133"/>
    </location>
</feature>
<evidence type="ECO:0000256" key="2">
    <source>
        <dbReference type="ARBA" id="ARBA00022692"/>
    </source>
</evidence>
<dbReference type="Gene3D" id="1.20.1740.10">
    <property type="entry name" value="Amino acid/polyamine transporter I"/>
    <property type="match status" value="1"/>
</dbReference>
<organism evidence="7 8">
    <name type="scientific">Agromyces neolithicus</name>
    <dbReference type="NCBI Taxonomy" id="269420"/>
    <lineage>
        <taxon>Bacteria</taxon>
        <taxon>Bacillati</taxon>
        <taxon>Actinomycetota</taxon>
        <taxon>Actinomycetes</taxon>
        <taxon>Micrococcales</taxon>
        <taxon>Microbacteriaceae</taxon>
        <taxon>Agromyces</taxon>
    </lineage>
</organism>
<evidence type="ECO:0000256" key="4">
    <source>
        <dbReference type="ARBA" id="ARBA00023136"/>
    </source>
</evidence>
<feature type="domain" description="Amino acid permease/ SLC12A" evidence="6">
    <location>
        <begin position="62"/>
        <end position="477"/>
    </location>
</feature>
<feature type="transmembrane region" description="Helical" evidence="5">
    <location>
        <begin position="153"/>
        <end position="172"/>
    </location>
</feature>
<keyword evidence="2 5" id="KW-0812">Transmembrane</keyword>
<dbReference type="InterPro" id="IPR004841">
    <property type="entry name" value="AA-permease/SLC12A_dom"/>
</dbReference>
<dbReference type="EMBL" id="BAAANJ010000016">
    <property type="protein sequence ID" value="GAA1817897.1"/>
    <property type="molecule type" value="Genomic_DNA"/>
</dbReference>
<dbReference type="RefSeq" id="WP_344297133.1">
    <property type="nucleotide sequence ID" value="NZ_BAAANJ010000016.1"/>
</dbReference>
<dbReference type="PANTHER" id="PTHR42770:SF16">
    <property type="entry name" value="AMINO ACID PERMEASE"/>
    <property type="match status" value="1"/>
</dbReference>
<dbReference type="Proteomes" id="UP001500002">
    <property type="component" value="Unassembled WGS sequence"/>
</dbReference>
<evidence type="ECO:0000256" key="5">
    <source>
        <dbReference type="SAM" id="Phobius"/>
    </source>
</evidence>
<gene>
    <name evidence="7" type="ORF">GCM10009749_29960</name>
</gene>
<dbReference type="InterPro" id="IPR050367">
    <property type="entry name" value="APC_superfamily"/>
</dbReference>
<keyword evidence="8" id="KW-1185">Reference proteome</keyword>
<evidence type="ECO:0000313" key="7">
    <source>
        <dbReference type="EMBL" id="GAA1817897.1"/>
    </source>
</evidence>
<protein>
    <submittedName>
        <fullName evidence="7">APC family permease</fullName>
    </submittedName>
</protein>
<feature type="transmembrane region" description="Helical" evidence="5">
    <location>
        <begin position="461"/>
        <end position="481"/>
    </location>
</feature>
<evidence type="ECO:0000256" key="1">
    <source>
        <dbReference type="ARBA" id="ARBA00004141"/>
    </source>
</evidence>
<feature type="transmembrane region" description="Helical" evidence="5">
    <location>
        <begin position="307"/>
        <end position="327"/>
    </location>
</feature>